<protein>
    <submittedName>
        <fullName evidence="2">Uncharacterized protein</fullName>
    </submittedName>
</protein>
<name>F9YRK4_CAPCC</name>
<dbReference type="EMBL" id="CP002113">
    <property type="protein sequence ID" value="AEK23734.1"/>
    <property type="molecule type" value="Genomic_DNA"/>
</dbReference>
<evidence type="ECO:0000313" key="3">
    <source>
        <dbReference type="Proteomes" id="UP000008895"/>
    </source>
</evidence>
<dbReference type="Proteomes" id="UP000008895">
    <property type="component" value="Chromosome"/>
</dbReference>
<reference evidence="2 3" key="1">
    <citation type="journal article" date="2011" name="J. Bacteriol.">
        <title>Complete genome sequence of the dog commensal and human pathogen Capnocytophaga canimorsus strain 5.</title>
        <authorList>
            <person name="Manfredi P."/>
            <person name="Pagni M."/>
            <person name="Cornelis G.R."/>
        </authorList>
    </citation>
    <scope>NUCLEOTIDE SEQUENCE [LARGE SCALE GENOMIC DNA]</scope>
    <source>
        <strain evidence="3">5</strain>
    </source>
</reference>
<feature type="compositionally biased region" description="Polar residues" evidence="1">
    <location>
        <begin position="28"/>
        <end position="38"/>
    </location>
</feature>
<accession>F9YRK4</accession>
<keyword evidence="3" id="KW-1185">Reference proteome</keyword>
<evidence type="ECO:0000256" key="1">
    <source>
        <dbReference type="SAM" id="MobiDB-lite"/>
    </source>
</evidence>
<gene>
    <name evidence="2" type="ordered locus">Ccan_16180</name>
</gene>
<dbReference type="HOGENOM" id="CLU_3326129_0_0_10"/>
<dbReference type="KEGG" id="ccm:Ccan_16180"/>
<evidence type="ECO:0000313" key="2">
    <source>
        <dbReference type="EMBL" id="AEK23734.1"/>
    </source>
</evidence>
<dbReference type="AlphaFoldDB" id="F9YRK4"/>
<feature type="region of interest" description="Disordered" evidence="1">
    <location>
        <begin position="1"/>
        <end position="38"/>
    </location>
</feature>
<dbReference type="STRING" id="860228.Ccan_16180"/>
<organism evidence="2 3">
    <name type="scientific">Capnocytophaga canimorsus (strain 5)</name>
    <dbReference type="NCBI Taxonomy" id="860228"/>
    <lineage>
        <taxon>Bacteria</taxon>
        <taxon>Pseudomonadati</taxon>
        <taxon>Bacteroidota</taxon>
        <taxon>Flavobacteriia</taxon>
        <taxon>Flavobacteriales</taxon>
        <taxon>Flavobacteriaceae</taxon>
        <taxon>Capnocytophaga</taxon>
    </lineage>
</organism>
<proteinExistence type="predicted"/>
<sequence length="38" mass="4470">MKKVLRFIKNNLHQRCKDNQKGKRQKSTVKNSAAKSKK</sequence>